<feature type="compositionally biased region" description="Acidic residues" evidence="2">
    <location>
        <begin position="634"/>
        <end position="644"/>
    </location>
</feature>
<dbReference type="Proteomes" id="UP000245771">
    <property type="component" value="Unassembled WGS sequence"/>
</dbReference>
<feature type="region of interest" description="Disordered" evidence="2">
    <location>
        <begin position="218"/>
        <end position="240"/>
    </location>
</feature>
<dbReference type="GeneID" id="37019353"/>
<feature type="compositionally biased region" description="Polar residues" evidence="2">
    <location>
        <begin position="256"/>
        <end position="274"/>
    </location>
</feature>
<feature type="compositionally biased region" description="Basic and acidic residues" evidence="2">
    <location>
        <begin position="121"/>
        <end position="132"/>
    </location>
</feature>
<keyword evidence="4" id="KW-1185">Reference proteome</keyword>
<gene>
    <name evidence="3" type="ORF">FA14DRAFT_153067</name>
</gene>
<comment type="similarity">
    <text evidence="1">Belongs to the SLD2 family.</text>
</comment>
<comment type="function">
    <text evidence="1">Has a role in the initiation of DNA replication. Required at S-phase checkpoint.</text>
</comment>
<feature type="compositionally biased region" description="Polar residues" evidence="2">
    <location>
        <begin position="52"/>
        <end position="72"/>
    </location>
</feature>
<keyword evidence="1" id="KW-0131">Cell cycle</keyword>
<dbReference type="Gene3D" id="1.10.10.1460">
    <property type="match status" value="1"/>
</dbReference>
<feature type="compositionally biased region" description="Acidic residues" evidence="2">
    <location>
        <begin position="393"/>
        <end position="406"/>
    </location>
</feature>
<dbReference type="RefSeq" id="XP_025358010.1">
    <property type="nucleotide sequence ID" value="XM_025497572.1"/>
</dbReference>
<feature type="compositionally biased region" description="Basic and acidic residues" evidence="2">
    <location>
        <begin position="21"/>
        <end position="40"/>
    </location>
</feature>
<dbReference type="GO" id="GO:0031261">
    <property type="term" value="C:DNA replication preinitiation complex"/>
    <property type="evidence" value="ECO:0007669"/>
    <property type="project" value="TreeGrafter"/>
</dbReference>
<evidence type="ECO:0000256" key="1">
    <source>
        <dbReference type="RuleBase" id="RU367067"/>
    </source>
</evidence>
<dbReference type="STRING" id="1280837.A0A316VKV9"/>
<dbReference type="PANTHER" id="PTHR28124">
    <property type="entry name" value="DNA REPLICATION REGULATOR SLD2"/>
    <property type="match status" value="1"/>
</dbReference>
<protein>
    <recommendedName>
        <fullName evidence="1">DNA replication regulator SLD2</fullName>
    </recommendedName>
</protein>
<feature type="compositionally biased region" description="Acidic residues" evidence="2">
    <location>
        <begin position="359"/>
        <end position="368"/>
    </location>
</feature>
<feature type="compositionally biased region" description="Acidic residues" evidence="2">
    <location>
        <begin position="318"/>
        <end position="327"/>
    </location>
</feature>
<feature type="compositionally biased region" description="Polar residues" evidence="2">
    <location>
        <begin position="371"/>
        <end position="390"/>
    </location>
</feature>
<dbReference type="GO" id="GO:0003697">
    <property type="term" value="F:single-stranded DNA binding"/>
    <property type="evidence" value="ECO:0007669"/>
    <property type="project" value="TreeGrafter"/>
</dbReference>
<feature type="region of interest" description="Disordered" evidence="2">
    <location>
        <begin position="512"/>
        <end position="660"/>
    </location>
</feature>
<feature type="compositionally biased region" description="Polar residues" evidence="2">
    <location>
        <begin position="332"/>
        <end position="346"/>
    </location>
</feature>
<feature type="region of interest" description="Disordered" evidence="2">
    <location>
        <begin position="254"/>
        <end position="278"/>
    </location>
</feature>
<dbReference type="GO" id="GO:0000727">
    <property type="term" value="P:double-strand break repair via break-induced replication"/>
    <property type="evidence" value="ECO:0007669"/>
    <property type="project" value="TreeGrafter"/>
</dbReference>
<organism evidence="3 4">
    <name type="scientific">Meira miltonrushii</name>
    <dbReference type="NCBI Taxonomy" id="1280837"/>
    <lineage>
        <taxon>Eukaryota</taxon>
        <taxon>Fungi</taxon>
        <taxon>Dikarya</taxon>
        <taxon>Basidiomycota</taxon>
        <taxon>Ustilaginomycotina</taxon>
        <taxon>Exobasidiomycetes</taxon>
        <taxon>Exobasidiales</taxon>
        <taxon>Brachybasidiaceae</taxon>
        <taxon>Meira</taxon>
    </lineage>
</organism>
<feature type="region of interest" description="Disordered" evidence="2">
    <location>
        <begin position="13"/>
        <end position="178"/>
    </location>
</feature>
<accession>A0A316VKV9</accession>
<dbReference type="GO" id="GO:0003688">
    <property type="term" value="F:DNA replication origin binding"/>
    <property type="evidence" value="ECO:0007669"/>
    <property type="project" value="TreeGrafter"/>
</dbReference>
<evidence type="ECO:0000313" key="4">
    <source>
        <dbReference type="Proteomes" id="UP000245771"/>
    </source>
</evidence>
<dbReference type="GO" id="GO:0006270">
    <property type="term" value="P:DNA replication initiation"/>
    <property type="evidence" value="ECO:0007669"/>
    <property type="project" value="UniProtKB-UniRule"/>
</dbReference>
<keyword evidence="1" id="KW-0539">Nucleus</keyword>
<reference evidence="3 4" key="1">
    <citation type="journal article" date="2018" name="Mol. Biol. Evol.">
        <title>Broad Genomic Sampling Reveals a Smut Pathogenic Ancestry of the Fungal Clade Ustilaginomycotina.</title>
        <authorList>
            <person name="Kijpornyongpan T."/>
            <person name="Mondo S.J."/>
            <person name="Barry K."/>
            <person name="Sandor L."/>
            <person name="Lee J."/>
            <person name="Lipzen A."/>
            <person name="Pangilinan J."/>
            <person name="LaButti K."/>
            <person name="Hainaut M."/>
            <person name="Henrissat B."/>
            <person name="Grigoriev I.V."/>
            <person name="Spatafora J.W."/>
            <person name="Aime M.C."/>
        </authorList>
    </citation>
    <scope>NUCLEOTIDE SEQUENCE [LARGE SCALE GENOMIC DNA]</scope>
    <source>
        <strain evidence="3 4">MCA 3882</strain>
    </source>
</reference>
<dbReference type="AlphaFoldDB" id="A0A316VKV9"/>
<feature type="region of interest" description="Disordered" evidence="2">
    <location>
        <begin position="473"/>
        <end position="493"/>
    </location>
</feature>
<feature type="compositionally biased region" description="Basic residues" evidence="2">
    <location>
        <begin position="592"/>
        <end position="604"/>
    </location>
</feature>
<feature type="region of interest" description="Disordered" evidence="2">
    <location>
        <begin position="310"/>
        <end position="406"/>
    </location>
</feature>
<dbReference type="EMBL" id="KZ819602">
    <property type="protein sequence ID" value="PWN37708.1"/>
    <property type="molecule type" value="Genomic_DNA"/>
</dbReference>
<feature type="compositionally biased region" description="Basic residues" evidence="2">
    <location>
        <begin position="555"/>
        <end position="566"/>
    </location>
</feature>
<evidence type="ECO:0000313" key="3">
    <source>
        <dbReference type="EMBL" id="PWN37708.1"/>
    </source>
</evidence>
<name>A0A316VKV9_9BASI</name>
<proteinExistence type="inferred from homology"/>
<feature type="compositionally biased region" description="Basic and acidic residues" evidence="2">
    <location>
        <begin position="76"/>
        <end position="88"/>
    </location>
</feature>
<dbReference type="OrthoDB" id="8775810at2759"/>
<dbReference type="InterPro" id="IPR040203">
    <property type="entry name" value="Sld2"/>
</dbReference>
<evidence type="ECO:0000256" key="2">
    <source>
        <dbReference type="SAM" id="MobiDB-lite"/>
    </source>
</evidence>
<comment type="subcellular location">
    <subcellularLocation>
        <location evidence="1">Nucleus</location>
    </subcellularLocation>
</comment>
<feature type="compositionally biased region" description="Polar residues" evidence="2">
    <location>
        <begin position="218"/>
        <end position="237"/>
    </location>
</feature>
<keyword evidence="1" id="KW-0235">DNA replication</keyword>
<dbReference type="GO" id="GO:1902977">
    <property type="term" value="P:mitotic DNA replication preinitiation complex assembly"/>
    <property type="evidence" value="ECO:0007669"/>
    <property type="project" value="TreeGrafter"/>
</dbReference>
<dbReference type="InParanoid" id="A0A316VKV9"/>
<dbReference type="PANTHER" id="PTHR28124:SF1">
    <property type="entry name" value="DNA REPLICATION REGULATOR SLD2"/>
    <property type="match status" value="1"/>
</dbReference>
<feature type="compositionally biased region" description="Polar residues" evidence="2">
    <location>
        <begin position="161"/>
        <end position="178"/>
    </location>
</feature>
<sequence length="660" mass="73124">MESILAKEIKAFRKGFKKQHGRDPTRKDMAKEGDMAEKYDAWLSLKSGQKGGPSTSSHSSQKEQGSIAPTIQSRKRSLEGEKDTDEHGTMAPPPVTPKKKIHKSDFDVAGSRLFKTPTRSEAVHDHEMRESIDNSGGSVRSLIDVPTTPSRKSPSKKSMRAPTTPSSTHFDDGTSPSKLRTLIDSFAATRSRGTVTPTKKKIQGHDEDEKLASHLHSSYQTKNGNTNNHRQNGSMFTPRTKARKRLRGEVVITPGKTPQKSTIGKQQVTPTKTIRPSKRQRGMGTLKDYGIVPIAGPQAKMNAAAMMKMKGANQLRSDEEEDEDDDLIGPSPSRQRIVNVQVQSSFRPLFDNAEHPSADLDDEDDAGMEELQSSPTGLTQSTHAADTALTTPAEEDPEAEMDSDEEERMYLREYTRRYHPYDHNRHSITQSGNKENLDDVIDEEEDGMLVGIGLPTLRTEQVRDESDEENLFENLSIHSPQGKKARQQQRRQNARDLRNLLQADKIFDKAAALASKGANDESEDEGDEKAESGAASKQAGGKNDQKPLSSLKTARMMRGKVTKAQRRALAAAEAMEEVEKELAVKGDAAPRAPRKKGKKSMILRRGRDDESEEDDDVEHNIDDDHLTASAHAQEDDEWASDVDSAEYGLGDGYMDEMDVM</sequence>